<dbReference type="Proteomes" id="UP000266841">
    <property type="component" value="Unassembled WGS sequence"/>
</dbReference>
<comment type="similarity">
    <text evidence="2 9">Belongs to the mitochondrial carrier (TC 2.A.29) family.</text>
</comment>
<organism evidence="12 13">
    <name type="scientific">Thalassiosira oceanica</name>
    <name type="common">Marine diatom</name>
    <dbReference type="NCBI Taxonomy" id="159749"/>
    <lineage>
        <taxon>Eukaryota</taxon>
        <taxon>Sar</taxon>
        <taxon>Stramenopiles</taxon>
        <taxon>Ochrophyta</taxon>
        <taxon>Bacillariophyta</taxon>
        <taxon>Coscinodiscophyceae</taxon>
        <taxon>Thalassiosirophycidae</taxon>
        <taxon>Thalassiosirales</taxon>
        <taxon>Thalassiosiraceae</taxon>
        <taxon>Thalassiosira</taxon>
    </lineage>
</organism>
<feature type="repeat" description="Solcar" evidence="8">
    <location>
        <begin position="94"/>
        <end position="178"/>
    </location>
</feature>
<sequence length="417" mass="45644">MGINILLLFLCGGVVDWANGSAGPVSLGLRSSFARTSSLGSSVIHHPSNSRRSDDAAPWAPRWPRRGRRIRKQQCAPVDSVSRGGASAVTERKLAFWEAMVCGAISRSTAQTIMHPANVMKTILQSKRTIPGQAPLTVASFTQWRYAQKLSRGAGAQLLLSLPHGAVNFAVLEFVRRQMHGLVSKSPYAEQINRNFGAGMDFLSSAISTVCCSVVSTPQMMICDNIMAGTYPNLASATSNLIKDRGVAGFYTGWWPGIAGKIPSYGLTWTLFEQIKRIRATISDRPAMDLENSIMGCIASATTVCVMIPMDTVKTRLVTQSKFPDLVPYEGINDCFRRIMQEEGVGAFYRGLTPRLLSVVPMIGIQFGVYGPKMEQGDSRKSRLLTEIAMEVGADDDQPFPSPYPSKNGWWARRAKR</sequence>
<keyword evidence="13" id="KW-1185">Reference proteome</keyword>
<keyword evidence="6" id="KW-1133">Transmembrane helix</keyword>
<dbReference type="eggNOG" id="KOG0768">
    <property type="taxonomic scope" value="Eukaryota"/>
</dbReference>
<dbReference type="InterPro" id="IPR023395">
    <property type="entry name" value="MCP_dom_sf"/>
</dbReference>
<evidence type="ECO:0000256" key="9">
    <source>
        <dbReference type="RuleBase" id="RU000488"/>
    </source>
</evidence>
<keyword evidence="11" id="KW-0732">Signal</keyword>
<evidence type="ECO:0000256" key="8">
    <source>
        <dbReference type="PROSITE-ProRule" id="PRU00282"/>
    </source>
</evidence>
<feature type="compositionally biased region" description="Basic residues" evidence="10">
    <location>
        <begin position="63"/>
        <end position="72"/>
    </location>
</feature>
<keyword evidence="4 8" id="KW-0812">Transmembrane</keyword>
<dbReference type="InterPro" id="IPR018108">
    <property type="entry name" value="MCP_transmembrane"/>
</dbReference>
<feature type="chain" id="PRO_5003841231" description="Mitochondrial carrier protein" evidence="11">
    <location>
        <begin position="23"/>
        <end position="417"/>
    </location>
</feature>
<dbReference type="EMBL" id="AGNL01002630">
    <property type="protein sequence ID" value="EJK75966.1"/>
    <property type="molecule type" value="Genomic_DNA"/>
</dbReference>
<evidence type="ECO:0000256" key="10">
    <source>
        <dbReference type="SAM" id="MobiDB-lite"/>
    </source>
</evidence>
<evidence type="ECO:0000313" key="12">
    <source>
        <dbReference type="EMBL" id="EJK75966.1"/>
    </source>
</evidence>
<proteinExistence type="inferred from homology"/>
<dbReference type="GO" id="GO:0055085">
    <property type="term" value="P:transmembrane transport"/>
    <property type="evidence" value="ECO:0007669"/>
    <property type="project" value="InterPro"/>
</dbReference>
<dbReference type="PRINTS" id="PR00926">
    <property type="entry name" value="MITOCARRIER"/>
</dbReference>
<dbReference type="PROSITE" id="PS50920">
    <property type="entry name" value="SOLCAR"/>
    <property type="match status" value="3"/>
</dbReference>
<dbReference type="OMA" id="MIPMDTV"/>
<dbReference type="SUPFAM" id="SSF103506">
    <property type="entry name" value="Mitochondrial carrier"/>
    <property type="match status" value="1"/>
</dbReference>
<feature type="region of interest" description="Disordered" evidence="10">
    <location>
        <begin position="394"/>
        <end position="417"/>
    </location>
</feature>
<evidence type="ECO:0000256" key="7">
    <source>
        <dbReference type="ARBA" id="ARBA00023136"/>
    </source>
</evidence>
<evidence type="ECO:0000256" key="1">
    <source>
        <dbReference type="ARBA" id="ARBA00004141"/>
    </source>
</evidence>
<dbReference type="GO" id="GO:0016020">
    <property type="term" value="C:membrane"/>
    <property type="evidence" value="ECO:0007669"/>
    <property type="project" value="UniProtKB-SubCell"/>
</dbReference>
<feature type="repeat" description="Solcar" evidence="8">
    <location>
        <begin position="287"/>
        <end position="376"/>
    </location>
</feature>
<feature type="region of interest" description="Disordered" evidence="10">
    <location>
        <begin position="40"/>
        <end position="76"/>
    </location>
</feature>
<dbReference type="OrthoDB" id="270584at2759"/>
<dbReference type="PANTHER" id="PTHR45667">
    <property type="entry name" value="S-ADENOSYLMETHIONINE MITOCHONDRIAL CARRIER PROTEIN"/>
    <property type="match status" value="1"/>
</dbReference>
<dbReference type="Pfam" id="PF00153">
    <property type="entry name" value="Mito_carr"/>
    <property type="match status" value="3"/>
</dbReference>
<comment type="caution">
    <text evidence="12">The sequence shown here is derived from an EMBL/GenBank/DDBJ whole genome shotgun (WGS) entry which is preliminary data.</text>
</comment>
<reference evidence="12 13" key="1">
    <citation type="journal article" date="2012" name="Genome Biol.">
        <title>Genome and low-iron response of an oceanic diatom adapted to chronic iron limitation.</title>
        <authorList>
            <person name="Lommer M."/>
            <person name="Specht M."/>
            <person name="Roy A.S."/>
            <person name="Kraemer L."/>
            <person name="Andreson R."/>
            <person name="Gutowska M.A."/>
            <person name="Wolf J."/>
            <person name="Bergner S.V."/>
            <person name="Schilhabel M.B."/>
            <person name="Klostermeier U.C."/>
            <person name="Beiko R.G."/>
            <person name="Rosenstiel P."/>
            <person name="Hippler M."/>
            <person name="Laroche J."/>
        </authorList>
    </citation>
    <scope>NUCLEOTIDE SEQUENCE [LARGE SCALE GENOMIC DNA]</scope>
    <source>
        <strain evidence="12 13">CCMP1005</strain>
    </source>
</reference>
<evidence type="ECO:0000256" key="4">
    <source>
        <dbReference type="ARBA" id="ARBA00022692"/>
    </source>
</evidence>
<keyword evidence="3 9" id="KW-0813">Transport</keyword>
<evidence type="ECO:0008006" key="14">
    <source>
        <dbReference type="Google" id="ProtNLM"/>
    </source>
</evidence>
<gene>
    <name evidence="12" type="ORF">THAOC_02295</name>
</gene>
<accession>K0TM79</accession>
<protein>
    <recommendedName>
        <fullName evidence="14">Mitochondrial carrier protein</fullName>
    </recommendedName>
</protein>
<evidence type="ECO:0000256" key="6">
    <source>
        <dbReference type="ARBA" id="ARBA00022989"/>
    </source>
</evidence>
<evidence type="ECO:0000256" key="5">
    <source>
        <dbReference type="ARBA" id="ARBA00022737"/>
    </source>
</evidence>
<evidence type="ECO:0000256" key="2">
    <source>
        <dbReference type="ARBA" id="ARBA00006375"/>
    </source>
</evidence>
<feature type="repeat" description="Solcar" evidence="8">
    <location>
        <begin position="196"/>
        <end position="278"/>
    </location>
</feature>
<comment type="subcellular location">
    <subcellularLocation>
        <location evidence="1">Membrane</location>
        <topology evidence="1">Multi-pass membrane protein</topology>
    </subcellularLocation>
</comment>
<evidence type="ECO:0000313" key="13">
    <source>
        <dbReference type="Proteomes" id="UP000266841"/>
    </source>
</evidence>
<dbReference type="InterPro" id="IPR002067">
    <property type="entry name" value="MCP"/>
</dbReference>
<evidence type="ECO:0000256" key="3">
    <source>
        <dbReference type="ARBA" id="ARBA00022448"/>
    </source>
</evidence>
<feature type="signal peptide" evidence="11">
    <location>
        <begin position="1"/>
        <end position="22"/>
    </location>
</feature>
<dbReference type="Gene3D" id="1.50.40.10">
    <property type="entry name" value="Mitochondrial carrier domain"/>
    <property type="match status" value="2"/>
</dbReference>
<dbReference type="AlphaFoldDB" id="K0TM79"/>
<keyword evidence="7 8" id="KW-0472">Membrane</keyword>
<keyword evidence="5" id="KW-0677">Repeat</keyword>
<evidence type="ECO:0000256" key="11">
    <source>
        <dbReference type="SAM" id="SignalP"/>
    </source>
</evidence>
<name>K0TM79_THAOC</name>